<organism evidence="1 2">
    <name type="scientific">Trichomalopsis sarcophagae</name>
    <dbReference type="NCBI Taxonomy" id="543379"/>
    <lineage>
        <taxon>Eukaryota</taxon>
        <taxon>Metazoa</taxon>
        <taxon>Ecdysozoa</taxon>
        <taxon>Arthropoda</taxon>
        <taxon>Hexapoda</taxon>
        <taxon>Insecta</taxon>
        <taxon>Pterygota</taxon>
        <taxon>Neoptera</taxon>
        <taxon>Endopterygota</taxon>
        <taxon>Hymenoptera</taxon>
        <taxon>Apocrita</taxon>
        <taxon>Proctotrupomorpha</taxon>
        <taxon>Chalcidoidea</taxon>
        <taxon>Pteromalidae</taxon>
        <taxon>Pteromalinae</taxon>
        <taxon>Trichomalopsis</taxon>
    </lineage>
</organism>
<gene>
    <name evidence="1" type="ORF">TSAR_012893</name>
</gene>
<name>A0A232F308_9HYME</name>
<sequence length="145" mass="16481">MRNSRKDPSLNFIDRDKRCSFCVSKSKRSHKNKANTIKHSEAENVELPTARSLLAYELKYTACNIEEITTQFNTPQSPPAETRVSINISTQCLRQLTTNRVRGIASPRYLHKNGRMTQTGQLMGLTTIPQTKVTSRMSTNDYVDT</sequence>
<dbReference type="EMBL" id="NNAY01001169">
    <property type="protein sequence ID" value="OXU24899.1"/>
    <property type="molecule type" value="Genomic_DNA"/>
</dbReference>
<reference evidence="1 2" key="1">
    <citation type="journal article" date="2017" name="Curr. Biol.">
        <title>The Evolution of Venom by Co-option of Single-Copy Genes.</title>
        <authorList>
            <person name="Martinson E.O."/>
            <person name="Mrinalini"/>
            <person name="Kelkar Y.D."/>
            <person name="Chang C.H."/>
            <person name="Werren J.H."/>
        </authorList>
    </citation>
    <scope>NUCLEOTIDE SEQUENCE [LARGE SCALE GENOMIC DNA]</scope>
    <source>
        <strain evidence="1 2">Alberta</strain>
        <tissue evidence="1">Whole body</tissue>
    </source>
</reference>
<accession>A0A232F308</accession>
<evidence type="ECO:0000313" key="2">
    <source>
        <dbReference type="Proteomes" id="UP000215335"/>
    </source>
</evidence>
<dbReference type="AlphaFoldDB" id="A0A232F308"/>
<evidence type="ECO:0000313" key="1">
    <source>
        <dbReference type="EMBL" id="OXU24899.1"/>
    </source>
</evidence>
<protein>
    <submittedName>
        <fullName evidence="1">Uncharacterized protein</fullName>
    </submittedName>
</protein>
<comment type="caution">
    <text evidence="1">The sequence shown here is derived from an EMBL/GenBank/DDBJ whole genome shotgun (WGS) entry which is preliminary data.</text>
</comment>
<dbReference type="Proteomes" id="UP000215335">
    <property type="component" value="Unassembled WGS sequence"/>
</dbReference>
<keyword evidence="2" id="KW-1185">Reference proteome</keyword>
<proteinExistence type="predicted"/>